<protein>
    <submittedName>
        <fullName evidence="2">Putative zinc-binding alcohol dehydrogenase</fullName>
    </submittedName>
</protein>
<dbReference type="InterPro" id="IPR013154">
    <property type="entry name" value="ADH-like_N"/>
</dbReference>
<dbReference type="InterPro" id="IPR020843">
    <property type="entry name" value="ER"/>
</dbReference>
<dbReference type="SUPFAM" id="SSF50129">
    <property type="entry name" value="GroES-like"/>
    <property type="match status" value="1"/>
</dbReference>
<dbReference type="InterPro" id="IPR011032">
    <property type="entry name" value="GroES-like_sf"/>
</dbReference>
<dbReference type="InterPro" id="IPR036291">
    <property type="entry name" value="NAD(P)-bd_dom_sf"/>
</dbReference>
<dbReference type="RefSeq" id="WP_015496046.1">
    <property type="nucleotide sequence ID" value="NC_020908.1"/>
</dbReference>
<dbReference type="SMART" id="SM00829">
    <property type="entry name" value="PKS_ER"/>
    <property type="match status" value="1"/>
</dbReference>
<gene>
    <name evidence="2" type="ORF">OA238_c30080</name>
</gene>
<dbReference type="OrthoDB" id="5295340at2"/>
<dbReference type="Gene3D" id="3.90.180.10">
    <property type="entry name" value="Medium-chain alcohol dehydrogenases, catalytic domain"/>
    <property type="match status" value="1"/>
</dbReference>
<organism evidence="2 3">
    <name type="scientific">Octadecabacter arcticus 238</name>
    <dbReference type="NCBI Taxonomy" id="391616"/>
    <lineage>
        <taxon>Bacteria</taxon>
        <taxon>Pseudomonadati</taxon>
        <taxon>Pseudomonadota</taxon>
        <taxon>Alphaproteobacteria</taxon>
        <taxon>Rhodobacterales</taxon>
        <taxon>Roseobacteraceae</taxon>
        <taxon>Octadecabacter</taxon>
    </lineage>
</organism>
<dbReference type="STRING" id="391616.OA238_c30080"/>
<accession>M9RLH9</accession>
<evidence type="ECO:0000313" key="3">
    <source>
        <dbReference type="Proteomes" id="UP000004688"/>
    </source>
</evidence>
<dbReference type="HOGENOM" id="CLU_026673_3_3_5"/>
<dbReference type="Proteomes" id="UP000004688">
    <property type="component" value="Chromosome"/>
</dbReference>
<name>M9RLH9_9RHOB</name>
<dbReference type="EMBL" id="CP003742">
    <property type="protein sequence ID" value="AGI73017.1"/>
    <property type="molecule type" value="Genomic_DNA"/>
</dbReference>
<dbReference type="PANTHER" id="PTHR44013">
    <property type="entry name" value="ZINC-TYPE ALCOHOL DEHYDROGENASE-LIKE PROTEIN C16A3.02C"/>
    <property type="match status" value="1"/>
</dbReference>
<dbReference type="PANTHER" id="PTHR44013:SF1">
    <property type="entry name" value="ZINC-TYPE ALCOHOL DEHYDROGENASE-LIKE PROTEIN C16A3.02C"/>
    <property type="match status" value="1"/>
</dbReference>
<dbReference type="GO" id="GO:0016491">
    <property type="term" value="F:oxidoreductase activity"/>
    <property type="evidence" value="ECO:0007669"/>
    <property type="project" value="InterPro"/>
</dbReference>
<dbReference type="Gene3D" id="3.40.50.720">
    <property type="entry name" value="NAD(P)-binding Rossmann-like Domain"/>
    <property type="match status" value="1"/>
</dbReference>
<evidence type="ECO:0000313" key="2">
    <source>
        <dbReference type="EMBL" id="AGI73017.1"/>
    </source>
</evidence>
<evidence type="ECO:0000259" key="1">
    <source>
        <dbReference type="SMART" id="SM00829"/>
    </source>
</evidence>
<dbReference type="Pfam" id="PF13602">
    <property type="entry name" value="ADH_zinc_N_2"/>
    <property type="match status" value="1"/>
</dbReference>
<feature type="domain" description="Enoyl reductase (ER)" evidence="1">
    <location>
        <begin position="10"/>
        <end position="321"/>
    </location>
</feature>
<reference evidence="2 3" key="1">
    <citation type="journal article" date="2013" name="PLoS ONE">
        <title>Poles Apart: Arctic and Antarctic Octadecabacter strains Share High Genome Plasticity and a New Type of Xanthorhodopsin.</title>
        <authorList>
            <person name="Vollmers J."/>
            <person name="Voget S."/>
            <person name="Dietrich S."/>
            <person name="Gollnow K."/>
            <person name="Smits M."/>
            <person name="Meyer K."/>
            <person name="Brinkhoff T."/>
            <person name="Simon M."/>
            <person name="Daniel R."/>
        </authorList>
    </citation>
    <scope>NUCLEOTIDE SEQUENCE [LARGE SCALE GENOMIC DNA]</scope>
    <source>
        <strain evidence="2 3">238</strain>
    </source>
</reference>
<proteinExistence type="predicted"/>
<dbReference type="CDD" id="cd08267">
    <property type="entry name" value="MDR1"/>
    <property type="match status" value="1"/>
</dbReference>
<dbReference type="eggNOG" id="COG0604">
    <property type="taxonomic scope" value="Bacteria"/>
</dbReference>
<dbReference type="AlphaFoldDB" id="M9RLH9"/>
<dbReference type="SUPFAM" id="SSF51735">
    <property type="entry name" value="NAD(P)-binding Rossmann-fold domains"/>
    <property type="match status" value="1"/>
</dbReference>
<dbReference type="InterPro" id="IPR052733">
    <property type="entry name" value="Chloroplast_QOR"/>
</dbReference>
<sequence>MYAYTYTEYGSPDVLNYVELPTPTPKANEVLIRIVATTVSAGDWRARSLTMPAGLGLVGRLVFGITRPRKPVLGTDLSGVVEAIGADVTTFQPGDAVIGFPGAGFGAHAEYITMPADGKIVRKPENLTFEEAAAIPFGATTAYDFLINKGKLRAGERVLINGASGSVGSACVQLAKHFGAEVTGICSATNGHLVRSIGADHVIDYNTQDFTKEGPQYDMVVDTVDTAPWDRARHALVPNGRMLLIAGSTSDMILGWLKARLRGKRLIGGVASESVGILRKVVDLAAAGDFHPVIDRSFDFSQMIAAHTHVDTGHKKGNVVVTVNQISKSPRTADEELRLGAAVHVG</sequence>
<dbReference type="Pfam" id="PF08240">
    <property type="entry name" value="ADH_N"/>
    <property type="match status" value="1"/>
</dbReference>
<keyword evidence="3" id="KW-1185">Reference proteome</keyword>
<dbReference type="KEGG" id="oar:OA238_c30080"/>